<keyword evidence="2" id="KW-0732">Signal</keyword>
<dbReference type="AlphaFoldDB" id="A0A1G7BL12"/>
<feature type="region of interest" description="Disordered" evidence="1">
    <location>
        <begin position="117"/>
        <end position="204"/>
    </location>
</feature>
<reference evidence="3 4" key="1">
    <citation type="submission" date="2016-10" db="EMBL/GenBank/DDBJ databases">
        <authorList>
            <person name="de Groot N.N."/>
        </authorList>
    </citation>
    <scope>NUCLEOTIDE SEQUENCE [LARGE SCALE GENOMIC DNA]</scope>
    <source>
        <strain evidence="3 4">CGMCC 4.1859</strain>
    </source>
</reference>
<evidence type="ECO:0008006" key="5">
    <source>
        <dbReference type="Google" id="ProtNLM"/>
    </source>
</evidence>
<organism evidence="3 4">
    <name type="scientific">Streptomyces griseoaurantiacus</name>
    <dbReference type="NCBI Taxonomy" id="68213"/>
    <lineage>
        <taxon>Bacteria</taxon>
        <taxon>Bacillati</taxon>
        <taxon>Actinomycetota</taxon>
        <taxon>Actinomycetes</taxon>
        <taxon>Kitasatosporales</taxon>
        <taxon>Streptomycetaceae</taxon>
        <taxon>Streptomyces</taxon>
        <taxon>Streptomyces aurantiacus group</taxon>
    </lineage>
</organism>
<gene>
    <name evidence="3" type="ORF">SAMN05216260_101130</name>
</gene>
<evidence type="ECO:0000313" key="3">
    <source>
        <dbReference type="EMBL" id="SDE26995.1"/>
    </source>
</evidence>
<sequence length="297" mass="28738">MRALPARHLASPALCAVLLLGIAAPAAVAADGQSATGHAATGQSESGSSASGQAQVPVPGADALLGQVRSLSTAGGVLTPVTDLLDSTLKADNGQLPADRADELGKAAKDAIKKAAAAPSTVALPAKPAEKPAVTSPSAAGSAHASKPADPAKPAVPGVVAAAPDASADASRRPVTPAAPPLSKTAALAKTRAHGRAATPRDATQDALTALQKAVDALVKASTSGDVGQVVPAISEVVNNLVDVLIATLTGSSLADPALTDPDLAGLIPSTGAADAVTLPSAPDLPPLPSDLILPTS</sequence>
<feature type="compositionally biased region" description="Low complexity" evidence="1">
    <location>
        <begin position="117"/>
        <end position="127"/>
    </location>
</feature>
<name>A0A1G7BL12_9ACTN</name>
<evidence type="ECO:0000256" key="2">
    <source>
        <dbReference type="SAM" id="SignalP"/>
    </source>
</evidence>
<accession>A0A1G7BL12</accession>
<feature type="chain" id="PRO_5011620461" description="Secreted protein" evidence="2">
    <location>
        <begin position="30"/>
        <end position="297"/>
    </location>
</feature>
<proteinExistence type="predicted"/>
<feature type="compositionally biased region" description="Low complexity" evidence="1">
    <location>
        <begin position="145"/>
        <end position="169"/>
    </location>
</feature>
<feature type="signal peptide" evidence="2">
    <location>
        <begin position="1"/>
        <end position="29"/>
    </location>
</feature>
<protein>
    <recommendedName>
        <fullName evidence="5">Secreted protein</fullName>
    </recommendedName>
</protein>
<evidence type="ECO:0000256" key="1">
    <source>
        <dbReference type="SAM" id="MobiDB-lite"/>
    </source>
</evidence>
<dbReference type="Proteomes" id="UP000198614">
    <property type="component" value="Unassembled WGS sequence"/>
</dbReference>
<dbReference type="OrthoDB" id="4329617at2"/>
<feature type="region of interest" description="Disordered" evidence="1">
    <location>
        <begin position="278"/>
        <end position="297"/>
    </location>
</feature>
<dbReference type="EMBL" id="FNAX01000001">
    <property type="protein sequence ID" value="SDE26995.1"/>
    <property type="molecule type" value="Genomic_DNA"/>
</dbReference>
<evidence type="ECO:0000313" key="4">
    <source>
        <dbReference type="Proteomes" id="UP000198614"/>
    </source>
</evidence>